<feature type="active site" description="Nucleophile" evidence="4">
    <location>
        <position position="37"/>
    </location>
</feature>
<evidence type="ECO:0000313" key="6">
    <source>
        <dbReference type="EMBL" id="MBR0576848.1"/>
    </source>
</evidence>
<dbReference type="AlphaFoldDB" id="A0A941CSA9"/>
<evidence type="ECO:0000256" key="3">
    <source>
        <dbReference type="ARBA" id="ARBA00023098"/>
    </source>
</evidence>
<evidence type="ECO:0000259" key="5">
    <source>
        <dbReference type="PROSITE" id="PS51635"/>
    </source>
</evidence>
<evidence type="ECO:0000256" key="2">
    <source>
        <dbReference type="ARBA" id="ARBA00022963"/>
    </source>
</evidence>
<keyword evidence="1 4" id="KW-0378">Hydrolase</keyword>
<dbReference type="GO" id="GO:0016787">
    <property type="term" value="F:hydrolase activity"/>
    <property type="evidence" value="ECO:0007669"/>
    <property type="project" value="UniProtKB-UniRule"/>
</dbReference>
<dbReference type="GO" id="GO:0016042">
    <property type="term" value="P:lipid catabolic process"/>
    <property type="evidence" value="ECO:0007669"/>
    <property type="project" value="UniProtKB-UniRule"/>
</dbReference>
<dbReference type="PANTHER" id="PTHR14226">
    <property type="entry name" value="NEUROPATHY TARGET ESTERASE/SWISS CHEESE D.MELANOGASTER"/>
    <property type="match status" value="1"/>
</dbReference>
<accession>A0A941CSA9</accession>
<name>A0A941CSA9_9CLOT</name>
<dbReference type="SUPFAM" id="SSF52151">
    <property type="entry name" value="FabD/lysophospholipase-like"/>
    <property type="match status" value="1"/>
</dbReference>
<dbReference type="PANTHER" id="PTHR14226:SF29">
    <property type="entry name" value="NEUROPATHY TARGET ESTERASE SWS"/>
    <property type="match status" value="1"/>
</dbReference>
<comment type="caution">
    <text evidence="6">The sequence shown here is derived from an EMBL/GenBank/DDBJ whole genome shotgun (WGS) entry which is preliminary data.</text>
</comment>
<feature type="short sequence motif" description="GXGXXG" evidence="4">
    <location>
        <begin position="8"/>
        <end position="13"/>
    </location>
</feature>
<evidence type="ECO:0000313" key="7">
    <source>
        <dbReference type="Proteomes" id="UP000675379"/>
    </source>
</evidence>
<dbReference type="InterPro" id="IPR016035">
    <property type="entry name" value="Acyl_Trfase/lysoPLipase"/>
</dbReference>
<gene>
    <name evidence="6" type="ORF">KCG48_10955</name>
</gene>
<dbReference type="CDD" id="cd07209">
    <property type="entry name" value="Pat_hypo_Ecoli_Z1214_like"/>
    <property type="match status" value="1"/>
</dbReference>
<evidence type="ECO:0000256" key="1">
    <source>
        <dbReference type="ARBA" id="ARBA00022801"/>
    </source>
</evidence>
<dbReference type="EMBL" id="JAGSCS010000015">
    <property type="protein sequence ID" value="MBR0576848.1"/>
    <property type="molecule type" value="Genomic_DNA"/>
</dbReference>
<evidence type="ECO:0000256" key="4">
    <source>
        <dbReference type="PROSITE-ProRule" id="PRU01161"/>
    </source>
</evidence>
<feature type="domain" description="PNPLA" evidence="5">
    <location>
        <begin position="4"/>
        <end position="171"/>
    </location>
</feature>
<dbReference type="Pfam" id="PF01734">
    <property type="entry name" value="Patatin"/>
    <property type="match status" value="1"/>
</dbReference>
<reference evidence="6" key="1">
    <citation type="submission" date="2021-04" db="EMBL/GenBank/DDBJ databases">
        <title>Proteiniclasticum sedimins sp. nov., an obligate anaerobic bacterium isolated from anaerobic sludge.</title>
        <authorList>
            <person name="Liu J."/>
        </authorList>
    </citation>
    <scope>NUCLEOTIDE SEQUENCE</scope>
    <source>
        <strain evidence="6">BAD-10</strain>
    </source>
</reference>
<dbReference type="Gene3D" id="3.40.1090.10">
    <property type="entry name" value="Cytosolic phospholipase A2 catalytic domain"/>
    <property type="match status" value="2"/>
</dbReference>
<keyword evidence="7" id="KW-1185">Reference proteome</keyword>
<keyword evidence="3 4" id="KW-0443">Lipid metabolism</keyword>
<dbReference type="Proteomes" id="UP000675379">
    <property type="component" value="Unassembled WGS sequence"/>
</dbReference>
<sequence length="377" mass="41539">MIGLALGGGGARGAYEIGVLRALDQLKIPIGAITGTSIGAVNAAAYLLGDLDGIEAIWRSLGRDSLITYKDINIPEVIRKKGFDFDKLLGFLKEILNEETIRKNPVDLGLVTYNLTTREPVVLFKEDIPAGKLAEYVGASANHPSFQRLVIDGEAYIDGAVYDNIPVKPLVDRGYRDIIAVNLKTTGSRKDLSGPYHLLEIESRHDLGSILFPDPDTISRNIRYGYLDTLKALGQLHGSLYRFRTLEDSALLMALSAEEIRFLRETLPPSLLEKTLDGFRKDSPADPDYGLVLASLEITAEVLHVDSTVIYPSPRDLLDEVLLTIRQRMADRKLPLSDRIIFKNLDSSALKALSLATPKLAVANLFLTLLQKRMIGD</sequence>
<dbReference type="PROSITE" id="PS51635">
    <property type="entry name" value="PNPLA"/>
    <property type="match status" value="1"/>
</dbReference>
<feature type="short sequence motif" description="GXSXG" evidence="4">
    <location>
        <begin position="35"/>
        <end position="39"/>
    </location>
</feature>
<dbReference type="RefSeq" id="WP_211802267.1">
    <property type="nucleotide sequence ID" value="NZ_JAGSCS010000015.1"/>
</dbReference>
<feature type="short sequence motif" description="DGA/G" evidence="4">
    <location>
        <begin position="158"/>
        <end position="160"/>
    </location>
</feature>
<protein>
    <submittedName>
        <fullName evidence="6">Patatin-like phospholipase family protein</fullName>
    </submittedName>
</protein>
<organism evidence="6 7">
    <name type="scientific">Proteiniclasticum sediminis</name>
    <dbReference type="NCBI Taxonomy" id="2804028"/>
    <lineage>
        <taxon>Bacteria</taxon>
        <taxon>Bacillati</taxon>
        <taxon>Bacillota</taxon>
        <taxon>Clostridia</taxon>
        <taxon>Eubacteriales</taxon>
        <taxon>Clostridiaceae</taxon>
        <taxon>Proteiniclasticum</taxon>
    </lineage>
</organism>
<dbReference type="InterPro" id="IPR050301">
    <property type="entry name" value="NTE"/>
</dbReference>
<keyword evidence="2 4" id="KW-0442">Lipid degradation</keyword>
<proteinExistence type="predicted"/>
<dbReference type="InterPro" id="IPR002641">
    <property type="entry name" value="PNPLA_dom"/>
</dbReference>
<feature type="active site" description="Proton acceptor" evidence="4">
    <location>
        <position position="158"/>
    </location>
</feature>